<feature type="compositionally biased region" description="Polar residues" evidence="1">
    <location>
        <begin position="156"/>
        <end position="169"/>
    </location>
</feature>
<accession>A0A6G0TKA2</accession>
<sequence length="197" mass="23292">MLHKKQSTYEQQRSFSTDISTDFGHIQWTYPLVFHYLFPTMMKNSLEKLSSAWYFTIRFNKKILKHKPRKTREIGIRSRSNNWDERPQATENKNVVEYTTLNQPSSYWGKCCRDDNYRIMHYDFLRFVLILYNLSEETAETCERCRRTGAQTAQNAVDYPNENQLSQATPPVARITSRNNTPISNYGGGFRCKSEYP</sequence>
<dbReference type="EMBL" id="VYZN01000028">
    <property type="protein sequence ID" value="KAE9534448.1"/>
    <property type="molecule type" value="Genomic_DNA"/>
</dbReference>
<name>A0A6G0TKA2_APHGL</name>
<keyword evidence="3" id="KW-1185">Reference proteome</keyword>
<comment type="caution">
    <text evidence="2">The sequence shown here is derived from an EMBL/GenBank/DDBJ whole genome shotgun (WGS) entry which is preliminary data.</text>
</comment>
<evidence type="ECO:0000313" key="2">
    <source>
        <dbReference type="EMBL" id="KAE9534448.1"/>
    </source>
</evidence>
<protein>
    <submittedName>
        <fullName evidence="2">Uncharacterized protein</fullName>
    </submittedName>
</protein>
<dbReference type="AlphaFoldDB" id="A0A6G0TKA2"/>
<reference evidence="2 3" key="1">
    <citation type="submission" date="2019-08" db="EMBL/GenBank/DDBJ databases">
        <title>The genome of the soybean aphid Biotype 1, its phylome, world population structure and adaptation to the North American continent.</title>
        <authorList>
            <person name="Giordano R."/>
            <person name="Donthu R.K."/>
            <person name="Hernandez A.G."/>
            <person name="Wright C.L."/>
            <person name="Zimin A.V."/>
        </authorList>
    </citation>
    <scope>NUCLEOTIDE SEQUENCE [LARGE SCALE GENOMIC DNA]</scope>
    <source>
        <tissue evidence="2">Whole aphids</tissue>
    </source>
</reference>
<gene>
    <name evidence="2" type="ORF">AGLY_008538</name>
</gene>
<proteinExistence type="predicted"/>
<organism evidence="2 3">
    <name type="scientific">Aphis glycines</name>
    <name type="common">Soybean aphid</name>
    <dbReference type="NCBI Taxonomy" id="307491"/>
    <lineage>
        <taxon>Eukaryota</taxon>
        <taxon>Metazoa</taxon>
        <taxon>Ecdysozoa</taxon>
        <taxon>Arthropoda</taxon>
        <taxon>Hexapoda</taxon>
        <taxon>Insecta</taxon>
        <taxon>Pterygota</taxon>
        <taxon>Neoptera</taxon>
        <taxon>Paraneoptera</taxon>
        <taxon>Hemiptera</taxon>
        <taxon>Sternorrhyncha</taxon>
        <taxon>Aphidomorpha</taxon>
        <taxon>Aphidoidea</taxon>
        <taxon>Aphididae</taxon>
        <taxon>Aphidini</taxon>
        <taxon>Aphis</taxon>
        <taxon>Aphis</taxon>
    </lineage>
</organism>
<feature type="region of interest" description="Disordered" evidence="1">
    <location>
        <begin position="156"/>
        <end position="180"/>
    </location>
</feature>
<evidence type="ECO:0000313" key="3">
    <source>
        <dbReference type="Proteomes" id="UP000475862"/>
    </source>
</evidence>
<dbReference type="Proteomes" id="UP000475862">
    <property type="component" value="Unassembled WGS sequence"/>
</dbReference>
<evidence type="ECO:0000256" key="1">
    <source>
        <dbReference type="SAM" id="MobiDB-lite"/>
    </source>
</evidence>